<feature type="domain" description="Par3/HAL N-terminal" evidence="7">
    <location>
        <begin position="1"/>
        <end position="42"/>
    </location>
</feature>
<dbReference type="GO" id="GO:0000226">
    <property type="term" value="P:microtubule cytoskeleton organization"/>
    <property type="evidence" value="ECO:0007669"/>
    <property type="project" value="TreeGrafter"/>
</dbReference>
<keyword evidence="5" id="KW-0131">Cell cycle</keyword>
<keyword evidence="3" id="KW-0132">Cell division</keyword>
<evidence type="ECO:0000256" key="3">
    <source>
        <dbReference type="ARBA" id="ARBA00022618"/>
    </source>
</evidence>
<name>A0A8C0X762_CASCN</name>
<evidence type="ECO:0000256" key="4">
    <source>
        <dbReference type="ARBA" id="ARBA00022737"/>
    </source>
</evidence>
<keyword evidence="2" id="KW-0796">Tight junction</keyword>
<dbReference type="GO" id="GO:0043296">
    <property type="term" value="C:apical junction complex"/>
    <property type="evidence" value="ECO:0007669"/>
    <property type="project" value="TreeGrafter"/>
</dbReference>
<dbReference type="GO" id="GO:0045197">
    <property type="term" value="P:establishment or maintenance of epithelial cell apical/basal polarity"/>
    <property type="evidence" value="ECO:0007669"/>
    <property type="project" value="TreeGrafter"/>
</dbReference>
<proteinExistence type="predicted"/>
<reference evidence="8" key="1">
    <citation type="submission" date="2023-09" db="UniProtKB">
        <authorList>
            <consortium name="Ensembl"/>
        </authorList>
    </citation>
    <scope>IDENTIFICATION</scope>
</reference>
<dbReference type="PANTHER" id="PTHR16484:SF4">
    <property type="entry name" value="PARTITIONING DEFECTIVE 3 HOMOLOG B"/>
    <property type="match status" value="1"/>
</dbReference>
<dbReference type="GO" id="GO:0030010">
    <property type="term" value="P:establishment of cell polarity"/>
    <property type="evidence" value="ECO:0007669"/>
    <property type="project" value="TreeGrafter"/>
</dbReference>
<evidence type="ECO:0000256" key="6">
    <source>
        <dbReference type="SAM" id="MobiDB-lite"/>
    </source>
</evidence>
<organism evidence="8">
    <name type="scientific">Castor canadensis</name>
    <name type="common">American beaver</name>
    <dbReference type="NCBI Taxonomy" id="51338"/>
    <lineage>
        <taxon>Eukaryota</taxon>
        <taxon>Metazoa</taxon>
        <taxon>Chordata</taxon>
        <taxon>Craniata</taxon>
        <taxon>Vertebrata</taxon>
        <taxon>Euteleostomi</taxon>
        <taxon>Mammalia</taxon>
        <taxon>Eutheria</taxon>
        <taxon>Euarchontoglires</taxon>
        <taxon>Glires</taxon>
        <taxon>Rodentia</taxon>
        <taxon>Castorimorpha</taxon>
        <taxon>Castoridae</taxon>
        <taxon>Castor</taxon>
    </lineage>
</organism>
<feature type="region of interest" description="Disordered" evidence="6">
    <location>
        <begin position="42"/>
        <end position="73"/>
    </location>
</feature>
<sequence length="105" mass="11231">MKVTVCFGRTGIVVPCKEGQLRVRELTQQALQRYLKTREKVSAARRGAGGARKGGAAAGRASRQARGSAPARCPGDPLALWRGCRTPKRLSGITCGPNFLKEVPI</sequence>
<dbReference type="InterPro" id="IPR021922">
    <property type="entry name" value="Par3/HAL_N"/>
</dbReference>
<dbReference type="GO" id="GO:0035091">
    <property type="term" value="F:phosphatidylinositol binding"/>
    <property type="evidence" value="ECO:0007669"/>
    <property type="project" value="TreeGrafter"/>
</dbReference>
<dbReference type="GO" id="GO:0005912">
    <property type="term" value="C:adherens junction"/>
    <property type="evidence" value="ECO:0007669"/>
    <property type="project" value="TreeGrafter"/>
</dbReference>
<accession>A0A8C0X762</accession>
<dbReference type="InterPro" id="IPR052213">
    <property type="entry name" value="PAR3"/>
</dbReference>
<dbReference type="Pfam" id="PF12053">
    <property type="entry name" value="Par3_HAL_N_term"/>
    <property type="match status" value="1"/>
</dbReference>
<dbReference type="Ensembl" id="ENSCCNT00000028595.1">
    <property type="protein sequence ID" value="ENSCCNP00000022310.1"/>
    <property type="gene ID" value="ENSCCNG00000021967.1"/>
</dbReference>
<feature type="compositionally biased region" description="Low complexity" evidence="6">
    <location>
        <begin position="58"/>
        <end position="72"/>
    </location>
</feature>
<dbReference type="GO" id="GO:0016324">
    <property type="term" value="C:apical plasma membrane"/>
    <property type="evidence" value="ECO:0007669"/>
    <property type="project" value="TreeGrafter"/>
</dbReference>
<evidence type="ECO:0000313" key="8">
    <source>
        <dbReference type="Ensembl" id="ENSCCNP00000022310.1"/>
    </source>
</evidence>
<keyword evidence="4" id="KW-0677">Repeat</keyword>
<dbReference type="GO" id="GO:0005938">
    <property type="term" value="C:cell cortex"/>
    <property type="evidence" value="ECO:0007669"/>
    <property type="project" value="TreeGrafter"/>
</dbReference>
<keyword evidence="2" id="KW-0965">Cell junction</keyword>
<evidence type="ECO:0000256" key="1">
    <source>
        <dbReference type="ARBA" id="ARBA00004435"/>
    </source>
</evidence>
<dbReference type="PANTHER" id="PTHR16484">
    <property type="entry name" value="PARTITIONING DEFECTIVE 3 RELATED"/>
    <property type="match status" value="1"/>
</dbReference>
<evidence type="ECO:0000259" key="7">
    <source>
        <dbReference type="Pfam" id="PF12053"/>
    </source>
</evidence>
<evidence type="ECO:0000256" key="2">
    <source>
        <dbReference type="ARBA" id="ARBA00022427"/>
    </source>
</evidence>
<dbReference type="GO" id="GO:0051301">
    <property type="term" value="P:cell division"/>
    <property type="evidence" value="ECO:0007669"/>
    <property type="project" value="UniProtKB-KW"/>
</dbReference>
<protein>
    <recommendedName>
        <fullName evidence="7">Par3/HAL N-terminal domain-containing protein</fullName>
    </recommendedName>
</protein>
<evidence type="ECO:0000256" key="5">
    <source>
        <dbReference type="ARBA" id="ARBA00023306"/>
    </source>
</evidence>
<feature type="compositionally biased region" description="Gly residues" evidence="6">
    <location>
        <begin position="47"/>
        <end position="57"/>
    </location>
</feature>
<dbReference type="GO" id="GO:0007155">
    <property type="term" value="P:cell adhesion"/>
    <property type="evidence" value="ECO:0007669"/>
    <property type="project" value="TreeGrafter"/>
</dbReference>
<dbReference type="Gene3D" id="3.10.20.90">
    <property type="entry name" value="Phosphatidylinositol 3-kinase Catalytic Subunit, Chain A, domain 1"/>
    <property type="match status" value="1"/>
</dbReference>
<dbReference type="GO" id="GO:0051660">
    <property type="term" value="P:establishment of centrosome localization"/>
    <property type="evidence" value="ECO:0007669"/>
    <property type="project" value="TreeGrafter"/>
</dbReference>
<comment type="subcellular location">
    <subcellularLocation>
        <location evidence="1">Cell junction</location>
        <location evidence="1">Tight junction</location>
    </subcellularLocation>
</comment>
<dbReference type="AlphaFoldDB" id="A0A8C0X762"/>
<dbReference type="GO" id="GO:0008104">
    <property type="term" value="P:intracellular protein localization"/>
    <property type="evidence" value="ECO:0007669"/>
    <property type="project" value="TreeGrafter"/>
</dbReference>